<comment type="cofactor">
    <cofactor evidence="1 8">
        <name>heme</name>
        <dbReference type="ChEBI" id="CHEBI:30413"/>
    </cofactor>
</comment>
<dbReference type="PRINTS" id="PR00464">
    <property type="entry name" value="EP450II"/>
</dbReference>
<accession>A0A1J9RKC2</accession>
<dbReference type="Proteomes" id="UP000183809">
    <property type="component" value="Unassembled WGS sequence"/>
</dbReference>
<dbReference type="GO" id="GO:0005506">
    <property type="term" value="F:iron ion binding"/>
    <property type="evidence" value="ECO:0007669"/>
    <property type="project" value="InterPro"/>
</dbReference>
<evidence type="ECO:0000313" key="11">
    <source>
        <dbReference type="Proteomes" id="UP000183809"/>
    </source>
</evidence>
<organism evidence="10 11">
    <name type="scientific">Diplodia corticola</name>
    <dbReference type="NCBI Taxonomy" id="236234"/>
    <lineage>
        <taxon>Eukaryota</taxon>
        <taxon>Fungi</taxon>
        <taxon>Dikarya</taxon>
        <taxon>Ascomycota</taxon>
        <taxon>Pezizomycotina</taxon>
        <taxon>Dothideomycetes</taxon>
        <taxon>Dothideomycetes incertae sedis</taxon>
        <taxon>Botryosphaeriales</taxon>
        <taxon>Botryosphaeriaceae</taxon>
        <taxon>Diplodia</taxon>
    </lineage>
</organism>
<comment type="caution">
    <text evidence="10">The sequence shown here is derived from an EMBL/GenBank/DDBJ whole genome shotgun (WGS) entry which is preliminary data.</text>
</comment>
<evidence type="ECO:0000256" key="5">
    <source>
        <dbReference type="ARBA" id="ARBA00023002"/>
    </source>
</evidence>
<dbReference type="InterPro" id="IPR036396">
    <property type="entry name" value="Cyt_P450_sf"/>
</dbReference>
<evidence type="ECO:0000256" key="4">
    <source>
        <dbReference type="ARBA" id="ARBA00022723"/>
    </source>
</evidence>
<dbReference type="InterPro" id="IPR002402">
    <property type="entry name" value="Cyt_P450_E_grp-II"/>
</dbReference>
<gene>
    <name evidence="10" type="ORF">BKCO1_1000008</name>
</gene>
<dbReference type="InterPro" id="IPR017972">
    <property type="entry name" value="Cyt_P450_CS"/>
</dbReference>
<dbReference type="GeneID" id="31009534"/>
<dbReference type="RefSeq" id="XP_020125227.1">
    <property type="nucleotide sequence ID" value="XM_020269275.1"/>
</dbReference>
<evidence type="ECO:0000256" key="6">
    <source>
        <dbReference type="ARBA" id="ARBA00023004"/>
    </source>
</evidence>
<dbReference type="InterPro" id="IPR047146">
    <property type="entry name" value="Cyt_P450_E_CYP52_fungi"/>
</dbReference>
<name>A0A1J9RKC2_9PEZI</name>
<dbReference type="GO" id="GO:0020037">
    <property type="term" value="F:heme binding"/>
    <property type="evidence" value="ECO:0007669"/>
    <property type="project" value="InterPro"/>
</dbReference>
<dbReference type="Gene3D" id="1.10.630.10">
    <property type="entry name" value="Cytochrome P450"/>
    <property type="match status" value="1"/>
</dbReference>
<dbReference type="AlphaFoldDB" id="A0A1J9RKC2"/>
<keyword evidence="11" id="KW-1185">Reference proteome</keyword>
<dbReference type="EMBL" id="MNUE01000100">
    <property type="protein sequence ID" value="OJD28967.1"/>
    <property type="molecule type" value="Genomic_DNA"/>
</dbReference>
<dbReference type="PROSITE" id="PS00086">
    <property type="entry name" value="CYTOCHROME_P450"/>
    <property type="match status" value="1"/>
</dbReference>
<evidence type="ECO:0000256" key="7">
    <source>
        <dbReference type="ARBA" id="ARBA00023033"/>
    </source>
</evidence>
<dbReference type="PRINTS" id="PR01239">
    <property type="entry name" value="EP450IICYP52"/>
</dbReference>
<dbReference type="PRINTS" id="PR00385">
    <property type="entry name" value="P450"/>
</dbReference>
<proteinExistence type="inferred from homology"/>
<dbReference type="InterPro" id="IPR002974">
    <property type="entry name" value="Cyt_P450_E_CYP52_ascomycetes"/>
</dbReference>
<dbReference type="PANTHER" id="PTHR24287">
    <property type="entry name" value="P450, PUTATIVE (EUROFUNG)-RELATED"/>
    <property type="match status" value="1"/>
</dbReference>
<reference evidence="10 11" key="1">
    <citation type="submission" date="2016-10" db="EMBL/GenBank/DDBJ databases">
        <title>Proteomics and genomics reveal pathogen-plant mechanisms compatible with a hemibiotrophic lifestyle of Diplodia corticola.</title>
        <authorList>
            <person name="Fernandes I."/>
            <person name="De Jonge R."/>
            <person name="Van De Peer Y."/>
            <person name="Devreese B."/>
            <person name="Alves A."/>
            <person name="Esteves A.C."/>
        </authorList>
    </citation>
    <scope>NUCLEOTIDE SEQUENCE [LARGE SCALE GENOMIC DNA]</scope>
    <source>
        <strain evidence="10 11">CBS 112549</strain>
    </source>
</reference>
<feature type="binding site" description="axial binding residue" evidence="8">
    <location>
        <position position="487"/>
    </location>
    <ligand>
        <name>heme</name>
        <dbReference type="ChEBI" id="CHEBI:30413"/>
    </ligand>
    <ligandPart>
        <name>Fe</name>
        <dbReference type="ChEBI" id="CHEBI:18248"/>
    </ligandPart>
</feature>
<evidence type="ECO:0000256" key="9">
    <source>
        <dbReference type="RuleBase" id="RU000461"/>
    </source>
</evidence>
<keyword evidence="4 8" id="KW-0479">Metal-binding</keyword>
<evidence type="ECO:0000256" key="2">
    <source>
        <dbReference type="ARBA" id="ARBA00010617"/>
    </source>
</evidence>
<dbReference type="PANTHER" id="PTHR24287:SF1">
    <property type="entry name" value="P450, PUTATIVE (EUROFUNG)-RELATED"/>
    <property type="match status" value="1"/>
</dbReference>
<dbReference type="SUPFAM" id="SSF48264">
    <property type="entry name" value="Cytochrome P450"/>
    <property type="match status" value="1"/>
</dbReference>
<keyword evidence="5 9" id="KW-0560">Oxidoreductase</keyword>
<keyword evidence="7 9" id="KW-0503">Monooxygenase</keyword>
<dbReference type="InterPro" id="IPR001128">
    <property type="entry name" value="Cyt_P450"/>
</dbReference>
<comment type="similarity">
    <text evidence="2 9">Belongs to the cytochrome P450 family.</text>
</comment>
<dbReference type="CDD" id="cd11063">
    <property type="entry name" value="CYP52"/>
    <property type="match status" value="1"/>
</dbReference>
<keyword evidence="6 8" id="KW-0408">Iron</keyword>
<dbReference type="STRING" id="236234.A0A1J9RKC2"/>
<dbReference type="Pfam" id="PF00067">
    <property type="entry name" value="p450"/>
    <property type="match status" value="1"/>
</dbReference>
<dbReference type="OrthoDB" id="1470350at2759"/>
<sequence length="544" mass="61004">MKPTTFLGLWAIAAYVLYVAIAAVTKSRQRARRARELGCKPAPIFSAWDVLGIQTVRNLLKADREKRLPEYSEERIATVSAREGRLVTTMRHVIAGEESFFTIEPRNIQAILATQFKDFELGERRNGNFQPLLGHGIFASDGKAWEHSRALLRPQFGREQISDLKLEEAHVQNMLRALPVNREGWTDITDIQVLFFRLTLDSATEFLFGESVDSQLASLPNYRGTKGAADVPPERDERMFAFAFDRAQWHLARAGRFGKNYWIAHTADFKKQCRDVHAFVDYFVQLALSKDASSPEKRAGAGRKEKYVFLDALAAQTRDPVALRDQLLNILLAGRDTTASLLSWLFRFLAQHPQTFAKLRAVIVAEFGEYSDSDSNPGGDDGDITFARLKGCAFLQHCLNETLRLQPVVPLNSRRAAVDTTLPLGGGPDGRSPVFVAEGMEVGYSVHVMQRRPDVWGPDAAAFRPERWEARRVGWEYLPFNGGPRICIGQQFALTEASYVVVRLLQRFEAVEGFGMDGRTLHGLTLTSCPGDGVKVRFREAARA</sequence>
<evidence type="ECO:0000256" key="1">
    <source>
        <dbReference type="ARBA" id="ARBA00001971"/>
    </source>
</evidence>
<protein>
    <submittedName>
        <fullName evidence="10">Cytochrome p450</fullName>
    </submittedName>
</protein>
<evidence type="ECO:0000256" key="8">
    <source>
        <dbReference type="PIRSR" id="PIRSR602402-1"/>
    </source>
</evidence>
<evidence type="ECO:0000313" key="10">
    <source>
        <dbReference type="EMBL" id="OJD28967.1"/>
    </source>
</evidence>
<dbReference type="GO" id="GO:0016712">
    <property type="term" value="F:oxidoreductase activity, acting on paired donors, with incorporation or reduction of molecular oxygen, reduced flavin or flavoprotein as one donor, and incorporation of one atom of oxygen"/>
    <property type="evidence" value="ECO:0007669"/>
    <property type="project" value="InterPro"/>
</dbReference>
<keyword evidence="3 8" id="KW-0349">Heme</keyword>
<evidence type="ECO:0000256" key="3">
    <source>
        <dbReference type="ARBA" id="ARBA00022617"/>
    </source>
</evidence>